<dbReference type="InterPro" id="IPR007720">
    <property type="entry name" value="PigQ/GPI1"/>
</dbReference>
<proteinExistence type="predicted"/>
<dbReference type="PANTHER" id="PTHR21329">
    <property type="entry name" value="PHOSPHATIDYLINOSITOL N-ACETYLGLUCOSAMINYLTRANSFERASE SUBUNIT Q-RELATED"/>
    <property type="match status" value="1"/>
</dbReference>
<keyword evidence="2" id="KW-0808">Transferase</keyword>
<comment type="caution">
    <text evidence="9">The sequence shown here is derived from an EMBL/GenBank/DDBJ whole genome shotgun (WGS) entry which is preliminary data.</text>
</comment>
<keyword evidence="7" id="KW-0472">Membrane</keyword>
<dbReference type="GO" id="GO:0016020">
    <property type="term" value="C:membrane"/>
    <property type="evidence" value="ECO:0007669"/>
    <property type="project" value="InterPro"/>
</dbReference>
<organism evidence="9 10">
    <name type="scientific">Rotaria magnacalcarata</name>
    <dbReference type="NCBI Taxonomy" id="392030"/>
    <lineage>
        <taxon>Eukaryota</taxon>
        <taxon>Metazoa</taxon>
        <taxon>Spiralia</taxon>
        <taxon>Gnathifera</taxon>
        <taxon>Rotifera</taxon>
        <taxon>Eurotatoria</taxon>
        <taxon>Bdelloidea</taxon>
        <taxon>Philodinida</taxon>
        <taxon>Philodinidae</taxon>
        <taxon>Rotaria</taxon>
    </lineage>
</organism>
<dbReference type="InterPro" id="IPR011009">
    <property type="entry name" value="Kinase-like_dom_sf"/>
</dbReference>
<dbReference type="SMART" id="SM00220">
    <property type="entry name" value="S_TKc"/>
    <property type="match status" value="1"/>
</dbReference>
<dbReference type="AlphaFoldDB" id="A0A8S2Q174"/>
<keyword evidence="3" id="KW-0547">Nucleotide-binding</keyword>
<feature type="transmembrane region" description="Helical" evidence="7">
    <location>
        <begin position="243"/>
        <end position="263"/>
    </location>
</feature>
<evidence type="ECO:0000256" key="6">
    <source>
        <dbReference type="SAM" id="MobiDB-lite"/>
    </source>
</evidence>
<dbReference type="GO" id="GO:0004674">
    <property type="term" value="F:protein serine/threonine kinase activity"/>
    <property type="evidence" value="ECO:0007669"/>
    <property type="project" value="UniProtKB-KW"/>
</dbReference>
<accession>A0A8S2Q174</accession>
<evidence type="ECO:0000256" key="7">
    <source>
        <dbReference type="SAM" id="Phobius"/>
    </source>
</evidence>
<dbReference type="FunFam" id="1.10.510.10:FF:000624">
    <property type="entry name" value="Mitogen-activated protein kinase"/>
    <property type="match status" value="1"/>
</dbReference>
<feature type="transmembrane region" description="Helical" evidence="7">
    <location>
        <begin position="270"/>
        <end position="293"/>
    </location>
</feature>
<dbReference type="InterPro" id="IPR000719">
    <property type="entry name" value="Prot_kinase_dom"/>
</dbReference>
<dbReference type="Pfam" id="PF05024">
    <property type="entry name" value="Gpi1"/>
    <property type="match status" value="1"/>
</dbReference>
<evidence type="ECO:0000256" key="2">
    <source>
        <dbReference type="ARBA" id="ARBA00022679"/>
    </source>
</evidence>
<evidence type="ECO:0000313" key="9">
    <source>
        <dbReference type="EMBL" id="CAF4073057.1"/>
    </source>
</evidence>
<dbReference type="GO" id="GO:0005524">
    <property type="term" value="F:ATP binding"/>
    <property type="evidence" value="ECO:0007669"/>
    <property type="project" value="UniProtKB-KW"/>
</dbReference>
<keyword evidence="4" id="KW-0418">Kinase</keyword>
<evidence type="ECO:0000256" key="3">
    <source>
        <dbReference type="ARBA" id="ARBA00022741"/>
    </source>
</evidence>
<reference evidence="9" key="1">
    <citation type="submission" date="2021-02" db="EMBL/GenBank/DDBJ databases">
        <authorList>
            <person name="Nowell W R."/>
        </authorList>
    </citation>
    <scope>NUCLEOTIDE SEQUENCE</scope>
</reference>
<evidence type="ECO:0000256" key="4">
    <source>
        <dbReference type="ARBA" id="ARBA00022777"/>
    </source>
</evidence>
<feature type="compositionally biased region" description="Low complexity" evidence="6">
    <location>
        <begin position="601"/>
        <end position="619"/>
    </location>
</feature>
<dbReference type="GO" id="GO:0006506">
    <property type="term" value="P:GPI anchor biosynthetic process"/>
    <property type="evidence" value="ECO:0007669"/>
    <property type="project" value="InterPro"/>
</dbReference>
<protein>
    <recommendedName>
        <fullName evidence="8">Protein kinase domain-containing protein</fullName>
    </recommendedName>
</protein>
<evidence type="ECO:0000256" key="5">
    <source>
        <dbReference type="ARBA" id="ARBA00022840"/>
    </source>
</evidence>
<dbReference type="PROSITE" id="PS00108">
    <property type="entry name" value="PROTEIN_KINASE_ST"/>
    <property type="match status" value="1"/>
</dbReference>
<dbReference type="EMBL" id="CAJOBI010006929">
    <property type="protein sequence ID" value="CAF4073057.1"/>
    <property type="molecule type" value="Genomic_DNA"/>
</dbReference>
<keyword evidence="7" id="KW-1133">Transmembrane helix</keyword>
<evidence type="ECO:0000313" key="10">
    <source>
        <dbReference type="Proteomes" id="UP000676336"/>
    </source>
</evidence>
<sequence>MILYIEQEILLDNQCRDLYLCNNGSNNEYLLISSSNQCSCKKVQAIFCKYDHDSCKNRCLLEEHLLIKRKKQTNSILINDSPANVVLLNKNELEKNSEIVFICHENNLPSPILEHLKNLINDRSNSNPNPSLHQALIGNLLLKHSVLAQSAYGMYLKLQQTRDNKFQLRRHANIGYLLANILIGFLCSFILYRNFDLYQLISNEILIQTENLTTWIKSIIEWLMHAPAGLKLNQPLVDFLARFYFYHIYLWSGYLEVLVVTVVPYFYKILFILCMLGISLAIGAICDFIRLLTIHLYCFYIYAARLFNWQIRLLIILFRLFCGKKQNPLRNNRLDSHLCDIDQLFIVTLSFTIFLFLLPSVFMYYAVFTSIWTITILTVKLIQSVNQFLLQIPIYEFYLWSTGSGVIRGIDHIHSNSMLHRDLKPQNILIDWNGSLKLADFGLGRHFQMPMRMYTHEVVTLWYRSPEILLGAKTYTTSVDLWSIGTIFAEITHNRALFADVKDEELSNNQHQFAIGRKLKKNSTPDDVTWPGFSSMPDHKKTFPQWKPQNMTQLLFNLSPDALELTLQMLAYDPDQRITAKSALESSYFQSMPKHPVIPPQVNQTKNTVVTENTTSSNN</sequence>
<evidence type="ECO:0000259" key="8">
    <source>
        <dbReference type="PROSITE" id="PS50011"/>
    </source>
</evidence>
<feature type="domain" description="Protein kinase" evidence="8">
    <location>
        <begin position="274"/>
        <end position="598"/>
    </location>
</feature>
<feature type="transmembrane region" description="Helical" evidence="7">
    <location>
        <begin position="341"/>
        <end position="358"/>
    </location>
</feature>
<gene>
    <name evidence="9" type="ORF">SMN809_LOCUS15857</name>
</gene>
<dbReference type="PANTHER" id="PTHR21329:SF3">
    <property type="entry name" value="PHOSPHATIDYLINOSITOL N-ACETYLGLUCOSAMINYLTRANSFERASE SUBUNIT Q"/>
    <property type="match status" value="1"/>
</dbReference>
<feature type="transmembrane region" description="Helical" evidence="7">
    <location>
        <begin position="174"/>
        <end position="192"/>
    </location>
</feature>
<dbReference type="Proteomes" id="UP000676336">
    <property type="component" value="Unassembled WGS sequence"/>
</dbReference>
<dbReference type="InterPro" id="IPR001245">
    <property type="entry name" value="Ser-Thr/Tyr_kinase_cat_dom"/>
</dbReference>
<dbReference type="SUPFAM" id="SSF56112">
    <property type="entry name" value="Protein kinase-like (PK-like)"/>
    <property type="match status" value="1"/>
</dbReference>
<feature type="transmembrane region" description="Helical" evidence="7">
    <location>
        <begin position="299"/>
        <end position="321"/>
    </location>
</feature>
<keyword evidence="5" id="KW-0067">ATP-binding</keyword>
<dbReference type="InterPro" id="IPR008271">
    <property type="entry name" value="Ser/Thr_kinase_AS"/>
</dbReference>
<keyword evidence="1" id="KW-0723">Serine/threonine-protein kinase</keyword>
<name>A0A8S2Q174_9BILA</name>
<feature type="region of interest" description="Disordered" evidence="6">
    <location>
        <begin position="596"/>
        <end position="619"/>
    </location>
</feature>
<keyword evidence="7" id="KW-0812">Transmembrane</keyword>
<evidence type="ECO:0000256" key="1">
    <source>
        <dbReference type="ARBA" id="ARBA00022527"/>
    </source>
</evidence>
<dbReference type="Gene3D" id="1.10.510.10">
    <property type="entry name" value="Transferase(Phosphotransferase) domain 1"/>
    <property type="match status" value="1"/>
</dbReference>
<dbReference type="GO" id="GO:0005783">
    <property type="term" value="C:endoplasmic reticulum"/>
    <property type="evidence" value="ECO:0007669"/>
    <property type="project" value="TreeGrafter"/>
</dbReference>
<dbReference type="PROSITE" id="PS50011">
    <property type="entry name" value="PROTEIN_KINASE_DOM"/>
    <property type="match status" value="1"/>
</dbReference>
<dbReference type="Pfam" id="PF07714">
    <property type="entry name" value="PK_Tyr_Ser-Thr"/>
    <property type="match status" value="1"/>
</dbReference>